<evidence type="ECO:0000256" key="4">
    <source>
        <dbReference type="ARBA" id="ARBA00022692"/>
    </source>
</evidence>
<keyword evidence="8" id="KW-0653">Protein transport</keyword>
<gene>
    <name evidence="14" type="ORF">EST38_g96</name>
</gene>
<keyword evidence="5" id="KW-0677">Repeat</keyword>
<keyword evidence="2" id="KW-0813">Transport</keyword>
<keyword evidence="15" id="KW-1185">Reference proteome</keyword>
<dbReference type="PROSITE" id="PS50082">
    <property type="entry name" value="WD_REPEATS_2"/>
    <property type="match status" value="1"/>
</dbReference>
<dbReference type="GO" id="GO:0006888">
    <property type="term" value="P:endoplasmic reticulum to Golgi vesicle-mediated transport"/>
    <property type="evidence" value="ECO:0007669"/>
    <property type="project" value="TreeGrafter"/>
</dbReference>
<reference evidence="14 15" key="1">
    <citation type="submission" date="2019-01" db="EMBL/GenBank/DDBJ databases">
        <title>Draft genome sequence of Psathyrella aberdarensis IHI B618.</title>
        <authorList>
            <person name="Buettner E."/>
            <person name="Kellner H."/>
        </authorList>
    </citation>
    <scope>NUCLEOTIDE SEQUENCE [LARGE SCALE GENOMIC DNA]</scope>
    <source>
        <strain evidence="14 15">IHI B618</strain>
    </source>
</reference>
<feature type="transmembrane region" description="Helical" evidence="13">
    <location>
        <begin position="380"/>
        <end position="399"/>
    </location>
</feature>
<dbReference type="InterPro" id="IPR015943">
    <property type="entry name" value="WD40/YVTN_repeat-like_dom_sf"/>
</dbReference>
<dbReference type="GO" id="GO:0005789">
    <property type="term" value="C:endoplasmic reticulum membrane"/>
    <property type="evidence" value="ECO:0007669"/>
    <property type="project" value="UniProtKB-SubCell"/>
</dbReference>
<dbReference type="PANTHER" id="PTHR23284:SF0">
    <property type="entry name" value="PROLACTIN REGULATORY ELEMENT-BINDING PROTEIN"/>
    <property type="match status" value="1"/>
</dbReference>
<evidence type="ECO:0000256" key="13">
    <source>
        <dbReference type="SAM" id="Phobius"/>
    </source>
</evidence>
<dbReference type="GO" id="GO:0005085">
    <property type="term" value="F:guanyl-nucleotide exchange factor activity"/>
    <property type="evidence" value="ECO:0007669"/>
    <property type="project" value="InterPro"/>
</dbReference>
<name>A0A4Q2E355_9AGAR</name>
<dbReference type="STRING" id="2316362.A0A4Q2E355"/>
<evidence type="ECO:0000256" key="7">
    <source>
        <dbReference type="ARBA" id="ARBA00022892"/>
    </source>
</evidence>
<evidence type="ECO:0000256" key="9">
    <source>
        <dbReference type="ARBA" id="ARBA00022989"/>
    </source>
</evidence>
<dbReference type="AlphaFoldDB" id="A0A4Q2E355"/>
<protein>
    <submittedName>
        <fullName evidence="14">Uncharacterized protein</fullName>
    </submittedName>
</protein>
<dbReference type="Pfam" id="PF00400">
    <property type="entry name" value="WD40"/>
    <property type="match status" value="1"/>
</dbReference>
<feature type="repeat" description="WD" evidence="11">
    <location>
        <begin position="335"/>
        <end position="365"/>
    </location>
</feature>
<evidence type="ECO:0000256" key="3">
    <source>
        <dbReference type="ARBA" id="ARBA00022574"/>
    </source>
</evidence>
<evidence type="ECO:0000256" key="5">
    <source>
        <dbReference type="ARBA" id="ARBA00022737"/>
    </source>
</evidence>
<feature type="region of interest" description="Disordered" evidence="12">
    <location>
        <begin position="193"/>
        <end position="215"/>
    </location>
</feature>
<evidence type="ECO:0000256" key="11">
    <source>
        <dbReference type="PROSITE-ProRule" id="PRU00221"/>
    </source>
</evidence>
<dbReference type="PANTHER" id="PTHR23284">
    <property type="entry name" value="PROLACTIN REGULATORY ELEMENT BINDING PROTEIN"/>
    <property type="match status" value="1"/>
</dbReference>
<dbReference type="GO" id="GO:0003400">
    <property type="term" value="P:regulation of COPII vesicle coating"/>
    <property type="evidence" value="ECO:0007669"/>
    <property type="project" value="TreeGrafter"/>
</dbReference>
<proteinExistence type="predicted"/>
<dbReference type="EMBL" id="SDEE01000001">
    <property type="protein sequence ID" value="RXW25815.1"/>
    <property type="molecule type" value="Genomic_DNA"/>
</dbReference>
<dbReference type="InterPro" id="IPR045260">
    <property type="entry name" value="Sec12-like"/>
</dbReference>
<dbReference type="Proteomes" id="UP000290288">
    <property type="component" value="Unassembled WGS sequence"/>
</dbReference>
<keyword evidence="4 13" id="KW-0812">Transmembrane</keyword>
<dbReference type="OrthoDB" id="2013972at2759"/>
<comment type="caution">
    <text evidence="14">The sequence shown here is derived from an EMBL/GenBank/DDBJ whole genome shotgun (WGS) entry which is preliminary data.</text>
</comment>
<comment type="subcellular location">
    <subcellularLocation>
        <location evidence="1">Endoplasmic reticulum membrane</location>
        <topology evidence="1">Single-pass type II membrane protein</topology>
    </subcellularLocation>
</comment>
<dbReference type="GO" id="GO:0015031">
    <property type="term" value="P:protein transport"/>
    <property type="evidence" value="ECO:0007669"/>
    <property type="project" value="UniProtKB-KW"/>
</dbReference>
<dbReference type="SUPFAM" id="SSF50978">
    <property type="entry name" value="WD40 repeat-like"/>
    <property type="match status" value="1"/>
</dbReference>
<organism evidence="14 15">
    <name type="scientific">Candolleomyces aberdarensis</name>
    <dbReference type="NCBI Taxonomy" id="2316362"/>
    <lineage>
        <taxon>Eukaryota</taxon>
        <taxon>Fungi</taxon>
        <taxon>Dikarya</taxon>
        <taxon>Basidiomycota</taxon>
        <taxon>Agaricomycotina</taxon>
        <taxon>Agaricomycetes</taxon>
        <taxon>Agaricomycetidae</taxon>
        <taxon>Agaricales</taxon>
        <taxon>Agaricineae</taxon>
        <taxon>Psathyrellaceae</taxon>
        <taxon>Candolleomyces</taxon>
    </lineage>
</organism>
<dbReference type="SMART" id="SM00320">
    <property type="entry name" value="WD40"/>
    <property type="match status" value="4"/>
</dbReference>
<sequence length="401" mass="43219">MRPKHSQHSIPAFPVYSCAFLSDSTFVVGGGGGAARSGIKNKLRLYEVSQDRSIQQQDEFELERGEDAPMSMAAHAETSTIVCGVNSPETQLANGLNENCRVYNVKENKIVPLRTKGTLSSGDLEEYQKVTVLSPDGTLLAVAGPHDVVVLSYPSLNPIAEPIHTEKEIYDAAFSEDSLIIATTHNLLVYSLPKDDASPTSKGKQKGKSKTKSGSEKISTSALLLLNTVNVPADTFGEGSTFRQIKLHPVDATVAYTVINTNPPRSRQKKSVSRQGFITKWNIKSWSIEKSRKVGDKGVTCLDLSADGRYIGFGSSELSVGLLDATTLAPCATILKAHDFPPTVVKFNPSATLLVSGSPDNTLRVVTVPLTTNSLGSGTFFLILALVIILLSILVQLYLRQ</sequence>
<accession>A0A4Q2E355</accession>
<evidence type="ECO:0000256" key="2">
    <source>
        <dbReference type="ARBA" id="ARBA00022448"/>
    </source>
</evidence>
<evidence type="ECO:0000256" key="6">
    <source>
        <dbReference type="ARBA" id="ARBA00022824"/>
    </source>
</evidence>
<dbReference type="InterPro" id="IPR036322">
    <property type="entry name" value="WD40_repeat_dom_sf"/>
</dbReference>
<dbReference type="InterPro" id="IPR001680">
    <property type="entry name" value="WD40_rpt"/>
</dbReference>
<evidence type="ECO:0000313" key="14">
    <source>
        <dbReference type="EMBL" id="RXW25815.1"/>
    </source>
</evidence>
<keyword evidence="10 13" id="KW-0472">Membrane</keyword>
<dbReference type="Gene3D" id="2.130.10.10">
    <property type="entry name" value="YVTN repeat-like/Quinoprotein amine dehydrogenase"/>
    <property type="match status" value="1"/>
</dbReference>
<keyword evidence="7" id="KW-0931">ER-Golgi transport</keyword>
<keyword evidence="9 13" id="KW-1133">Transmembrane helix</keyword>
<keyword evidence="6" id="KW-0256">Endoplasmic reticulum</keyword>
<evidence type="ECO:0000256" key="1">
    <source>
        <dbReference type="ARBA" id="ARBA00004648"/>
    </source>
</evidence>
<evidence type="ECO:0000256" key="10">
    <source>
        <dbReference type="ARBA" id="ARBA00023136"/>
    </source>
</evidence>
<keyword evidence="3 11" id="KW-0853">WD repeat</keyword>
<evidence type="ECO:0000256" key="8">
    <source>
        <dbReference type="ARBA" id="ARBA00022927"/>
    </source>
</evidence>
<evidence type="ECO:0000256" key="12">
    <source>
        <dbReference type="SAM" id="MobiDB-lite"/>
    </source>
</evidence>
<evidence type="ECO:0000313" key="15">
    <source>
        <dbReference type="Proteomes" id="UP000290288"/>
    </source>
</evidence>